<dbReference type="EMBL" id="NHYE01000215">
    <property type="protein sequence ID" value="PPR06989.1"/>
    <property type="molecule type" value="Genomic_DNA"/>
</dbReference>
<dbReference type="Proteomes" id="UP000284706">
    <property type="component" value="Unassembled WGS sequence"/>
</dbReference>
<dbReference type="STRING" id="231916.A0A409YVJ1"/>
<dbReference type="OrthoDB" id="2870900at2759"/>
<evidence type="ECO:0000313" key="2">
    <source>
        <dbReference type="Proteomes" id="UP000284706"/>
    </source>
</evidence>
<name>A0A409YVJ1_9AGAR</name>
<proteinExistence type="predicted"/>
<dbReference type="AlphaFoldDB" id="A0A409YVJ1"/>
<evidence type="ECO:0000313" key="1">
    <source>
        <dbReference type="EMBL" id="PPR06989.1"/>
    </source>
</evidence>
<dbReference type="SUPFAM" id="SSF52047">
    <property type="entry name" value="RNI-like"/>
    <property type="match status" value="1"/>
</dbReference>
<accession>A0A409YVJ1</accession>
<organism evidence="1 2">
    <name type="scientific">Gymnopilus dilepis</name>
    <dbReference type="NCBI Taxonomy" id="231916"/>
    <lineage>
        <taxon>Eukaryota</taxon>
        <taxon>Fungi</taxon>
        <taxon>Dikarya</taxon>
        <taxon>Basidiomycota</taxon>
        <taxon>Agaricomycotina</taxon>
        <taxon>Agaricomycetes</taxon>
        <taxon>Agaricomycetidae</taxon>
        <taxon>Agaricales</taxon>
        <taxon>Agaricineae</taxon>
        <taxon>Hymenogastraceae</taxon>
        <taxon>Gymnopilus</taxon>
    </lineage>
</organism>
<gene>
    <name evidence="1" type="ORF">CVT26_004258</name>
</gene>
<keyword evidence="2" id="KW-1185">Reference proteome</keyword>
<sequence>MTAYDSLLPLNEDVLEQVFSIICDQAYPTLRALLLTNRRFHVLVRPFLYRYIGIDVGTKAFIDEVGSWLADSANSAVLKAIRHISIYGNEYGIEDQELNAHYPSRPLKIIDRNDSTNALTSCLKERQPPMRLGQRDLDAKWAMLAKLVSNTTQLQTVCYGCPGHPIPLVLVRAIHQYPTLVRLDLPAWARVPFNLSHDDPAELELLGSPSLRSIRARIWNPSYSPSDLRLPALWRLIGSSPNLRTVVLHISFGGCVATWDSPTDIRNWEQLASHFQRSAVHSDDSGTVIKNLRVTGTDLSRIEDRMLSNIVNLDCHSLPLERLPSFMALAHLTLRSIYEWNAGLQLETLLAHHGSSLRALALHDFEGVDILNPRPALSQEQLLKIKNGCPHLNELSLDLDFPEEPIPVLDIKGQRKFSDMIFRRKKFSPPSKEVLSKLLSTDTHQKVYDTISEFPCLRRLQLNFNLRIASYNRLSSSDFNGKGLPLADEAFVRRVWNAVDLPTLQELRVAQGESERPGGRGYPAGWVIWEQSVQRWFRATRSERDDEPNEIVVSSFSGIPNFTEDVWRDW</sequence>
<dbReference type="InterPro" id="IPR032675">
    <property type="entry name" value="LRR_dom_sf"/>
</dbReference>
<dbReference type="InParanoid" id="A0A409YVJ1"/>
<comment type="caution">
    <text evidence="1">The sequence shown here is derived from an EMBL/GenBank/DDBJ whole genome shotgun (WGS) entry which is preliminary data.</text>
</comment>
<reference evidence="1 2" key="1">
    <citation type="journal article" date="2018" name="Evol. Lett.">
        <title>Horizontal gene cluster transfer increased hallucinogenic mushroom diversity.</title>
        <authorList>
            <person name="Reynolds H.T."/>
            <person name="Vijayakumar V."/>
            <person name="Gluck-Thaler E."/>
            <person name="Korotkin H.B."/>
            <person name="Matheny P.B."/>
            <person name="Slot J.C."/>
        </authorList>
    </citation>
    <scope>NUCLEOTIDE SEQUENCE [LARGE SCALE GENOMIC DNA]</scope>
    <source>
        <strain evidence="1 2">SRW20</strain>
    </source>
</reference>
<protein>
    <submittedName>
        <fullName evidence="1">Uncharacterized protein</fullName>
    </submittedName>
</protein>
<dbReference type="Gene3D" id="3.80.10.10">
    <property type="entry name" value="Ribonuclease Inhibitor"/>
    <property type="match status" value="1"/>
</dbReference>